<evidence type="ECO:0000256" key="1">
    <source>
        <dbReference type="ARBA" id="ARBA00001947"/>
    </source>
</evidence>
<dbReference type="RefSeq" id="WP_343165518.1">
    <property type="nucleotide sequence ID" value="NZ_JBHRSV010000006.1"/>
</dbReference>
<dbReference type="Proteomes" id="UP001595379">
    <property type="component" value="Unassembled WGS sequence"/>
</dbReference>
<dbReference type="EC" id="3.5.1.16" evidence="11"/>
<keyword evidence="12" id="KW-1185">Reference proteome</keyword>
<protein>
    <submittedName>
        <fullName evidence="11">Acetylornithine deacetylase</fullName>
        <ecNumber evidence="11">3.5.1.16</ecNumber>
    </submittedName>
</protein>
<dbReference type="Gene3D" id="3.40.630.10">
    <property type="entry name" value="Zn peptidases"/>
    <property type="match status" value="1"/>
</dbReference>
<dbReference type="SUPFAM" id="SSF55031">
    <property type="entry name" value="Bacterial exopeptidase dimerisation domain"/>
    <property type="match status" value="1"/>
</dbReference>
<keyword evidence="6" id="KW-0479">Metal-binding</keyword>
<comment type="similarity">
    <text evidence="2">Belongs to the peptidase M20A family. ArgE subfamily.</text>
</comment>
<reference evidence="12" key="1">
    <citation type="journal article" date="2019" name="Int. J. Syst. Evol. Microbiol.">
        <title>The Global Catalogue of Microorganisms (GCM) 10K type strain sequencing project: providing services to taxonomists for standard genome sequencing and annotation.</title>
        <authorList>
            <consortium name="The Broad Institute Genomics Platform"/>
            <consortium name="The Broad Institute Genome Sequencing Center for Infectious Disease"/>
            <person name="Wu L."/>
            <person name="Ma J."/>
        </authorList>
    </citation>
    <scope>NUCLEOTIDE SEQUENCE [LARGE SCALE GENOMIC DNA]</scope>
    <source>
        <strain evidence="12">KCTC 52487</strain>
    </source>
</reference>
<keyword evidence="5" id="KW-0028">Amino-acid biosynthesis</keyword>
<comment type="cofactor">
    <cofactor evidence="1">
        <name>Zn(2+)</name>
        <dbReference type="ChEBI" id="CHEBI:29105"/>
    </cofactor>
</comment>
<evidence type="ECO:0000256" key="6">
    <source>
        <dbReference type="ARBA" id="ARBA00022723"/>
    </source>
</evidence>
<dbReference type="Pfam" id="PF07687">
    <property type="entry name" value="M20_dimer"/>
    <property type="match status" value="1"/>
</dbReference>
<accession>A0ABV6ZW60</accession>
<evidence type="ECO:0000313" key="11">
    <source>
        <dbReference type="EMBL" id="MFC2925686.1"/>
    </source>
</evidence>
<name>A0ABV6ZW60_9PROT</name>
<dbReference type="EMBL" id="JBHRSV010000006">
    <property type="protein sequence ID" value="MFC2925686.1"/>
    <property type="molecule type" value="Genomic_DNA"/>
</dbReference>
<keyword evidence="7 11" id="KW-0378">Hydrolase</keyword>
<dbReference type="SUPFAM" id="SSF53187">
    <property type="entry name" value="Zn-dependent exopeptidases"/>
    <property type="match status" value="1"/>
</dbReference>
<feature type="domain" description="Peptidase M20 dimerisation" evidence="10">
    <location>
        <begin position="176"/>
        <end position="285"/>
    </location>
</feature>
<dbReference type="GO" id="GO:0008777">
    <property type="term" value="F:acetylornithine deacetylase activity"/>
    <property type="evidence" value="ECO:0007669"/>
    <property type="project" value="UniProtKB-EC"/>
</dbReference>
<organism evidence="11 12">
    <name type="scientific">Hyphobacterium vulgare</name>
    <dbReference type="NCBI Taxonomy" id="1736751"/>
    <lineage>
        <taxon>Bacteria</taxon>
        <taxon>Pseudomonadati</taxon>
        <taxon>Pseudomonadota</taxon>
        <taxon>Alphaproteobacteria</taxon>
        <taxon>Maricaulales</taxon>
        <taxon>Maricaulaceae</taxon>
        <taxon>Hyphobacterium</taxon>
    </lineage>
</organism>
<proteinExistence type="inferred from homology"/>
<keyword evidence="3" id="KW-0963">Cytoplasm</keyword>
<dbReference type="CDD" id="cd03894">
    <property type="entry name" value="M20_ArgE"/>
    <property type="match status" value="1"/>
</dbReference>
<keyword evidence="9" id="KW-0170">Cobalt</keyword>
<evidence type="ECO:0000256" key="7">
    <source>
        <dbReference type="ARBA" id="ARBA00022801"/>
    </source>
</evidence>
<dbReference type="PANTHER" id="PTHR43808:SF31">
    <property type="entry name" value="N-ACETYL-L-CITRULLINE DEACETYLASE"/>
    <property type="match status" value="1"/>
</dbReference>
<evidence type="ECO:0000256" key="9">
    <source>
        <dbReference type="ARBA" id="ARBA00023285"/>
    </source>
</evidence>
<sequence length="390" mass="41704">MAATDKIDAARRLLGELIAHDTTSRNSNLTFIADVEARLIALGARCERVSNADGSKANLHAILGPDVDGGVVLSGHTDVVPVDGQNWSSDPFAMEERSGLLYGRGTCDMKGFIACALVAAEDFAKGDLKRPVHFAFSYDEEVGCLGAPAMIDRIVANGPKPSACIVGEPTEMKVVTGHKGLYSVRVEITGKEAHSSRVEDGACAVTHAVPLMQFLHDEAARWRDAAPADSPFDPPYGTITIGQMGGGTATNILAREAWFESLMRPAPWDDAHAVGRALRERAKVVEAEMRRHAPGACVHVHQRSDVPALRPDADSPAERLARQLTGDNATRTVSFGSEAGQFQHAGIPTVVCGPGSITQAHQPDEFLAIDQLAACLDFMNRLGDRLREAN</sequence>
<evidence type="ECO:0000256" key="2">
    <source>
        <dbReference type="ARBA" id="ARBA00005691"/>
    </source>
</evidence>
<dbReference type="InterPro" id="IPR050072">
    <property type="entry name" value="Peptidase_M20A"/>
</dbReference>
<gene>
    <name evidence="11" type="primary">argE</name>
    <name evidence="11" type="ORF">ACFOOR_06175</name>
</gene>
<evidence type="ECO:0000256" key="5">
    <source>
        <dbReference type="ARBA" id="ARBA00022605"/>
    </source>
</evidence>
<dbReference type="PANTHER" id="PTHR43808">
    <property type="entry name" value="ACETYLORNITHINE DEACETYLASE"/>
    <property type="match status" value="1"/>
</dbReference>
<dbReference type="InterPro" id="IPR036264">
    <property type="entry name" value="Bact_exopeptidase_dim_dom"/>
</dbReference>
<evidence type="ECO:0000313" key="12">
    <source>
        <dbReference type="Proteomes" id="UP001595379"/>
    </source>
</evidence>
<dbReference type="InterPro" id="IPR001261">
    <property type="entry name" value="ArgE/DapE_CS"/>
</dbReference>
<dbReference type="InterPro" id="IPR010169">
    <property type="entry name" value="AcOrn-deacetyl"/>
</dbReference>
<comment type="caution">
    <text evidence="11">The sequence shown here is derived from an EMBL/GenBank/DDBJ whole genome shotgun (WGS) entry which is preliminary data.</text>
</comment>
<keyword evidence="8" id="KW-0862">Zinc</keyword>
<evidence type="ECO:0000259" key="10">
    <source>
        <dbReference type="Pfam" id="PF07687"/>
    </source>
</evidence>
<dbReference type="InterPro" id="IPR002933">
    <property type="entry name" value="Peptidase_M20"/>
</dbReference>
<dbReference type="NCBIfam" id="NF005710">
    <property type="entry name" value="PRK07522.1"/>
    <property type="match status" value="1"/>
</dbReference>
<keyword evidence="4" id="KW-0055">Arginine biosynthesis</keyword>
<dbReference type="Pfam" id="PF01546">
    <property type="entry name" value="Peptidase_M20"/>
    <property type="match status" value="1"/>
</dbReference>
<dbReference type="NCBIfam" id="TIGR01892">
    <property type="entry name" value="AcOrn-deacetyl"/>
    <property type="match status" value="1"/>
</dbReference>
<dbReference type="Gene3D" id="3.30.70.360">
    <property type="match status" value="1"/>
</dbReference>
<evidence type="ECO:0000256" key="4">
    <source>
        <dbReference type="ARBA" id="ARBA00022571"/>
    </source>
</evidence>
<dbReference type="InterPro" id="IPR011650">
    <property type="entry name" value="Peptidase_M20_dimer"/>
</dbReference>
<evidence type="ECO:0000256" key="3">
    <source>
        <dbReference type="ARBA" id="ARBA00022490"/>
    </source>
</evidence>
<evidence type="ECO:0000256" key="8">
    <source>
        <dbReference type="ARBA" id="ARBA00022833"/>
    </source>
</evidence>
<dbReference type="PROSITE" id="PS00759">
    <property type="entry name" value="ARGE_DAPE_CPG2_2"/>
    <property type="match status" value="1"/>
</dbReference>